<dbReference type="GO" id="GO:0008270">
    <property type="term" value="F:zinc ion binding"/>
    <property type="evidence" value="ECO:0007669"/>
    <property type="project" value="UniProtKB-KW"/>
</dbReference>
<dbReference type="GO" id="GO:0061630">
    <property type="term" value="F:ubiquitin protein ligase activity"/>
    <property type="evidence" value="ECO:0007669"/>
    <property type="project" value="UniProtKB-EC"/>
</dbReference>
<organism evidence="10 11">
    <name type="scientific">Mucuna pruriens</name>
    <name type="common">Velvet bean</name>
    <name type="synonym">Dolichos pruriens</name>
    <dbReference type="NCBI Taxonomy" id="157652"/>
    <lineage>
        <taxon>Eukaryota</taxon>
        <taxon>Viridiplantae</taxon>
        <taxon>Streptophyta</taxon>
        <taxon>Embryophyta</taxon>
        <taxon>Tracheophyta</taxon>
        <taxon>Spermatophyta</taxon>
        <taxon>Magnoliopsida</taxon>
        <taxon>eudicotyledons</taxon>
        <taxon>Gunneridae</taxon>
        <taxon>Pentapetalae</taxon>
        <taxon>rosids</taxon>
        <taxon>fabids</taxon>
        <taxon>Fabales</taxon>
        <taxon>Fabaceae</taxon>
        <taxon>Papilionoideae</taxon>
        <taxon>50 kb inversion clade</taxon>
        <taxon>NPAAA clade</taxon>
        <taxon>indigoferoid/millettioid clade</taxon>
        <taxon>Phaseoleae</taxon>
        <taxon>Mucuna</taxon>
    </lineage>
</organism>
<dbReference type="SMART" id="SM00184">
    <property type="entry name" value="RING"/>
    <property type="match status" value="1"/>
</dbReference>
<feature type="compositionally biased region" description="Acidic residues" evidence="7">
    <location>
        <begin position="304"/>
        <end position="339"/>
    </location>
</feature>
<dbReference type="EC" id="2.3.2.27" evidence="2"/>
<dbReference type="Pfam" id="PF13639">
    <property type="entry name" value="zf-RING_2"/>
    <property type="match status" value="1"/>
</dbReference>
<evidence type="ECO:0000256" key="2">
    <source>
        <dbReference type="ARBA" id="ARBA00012483"/>
    </source>
</evidence>
<keyword evidence="8" id="KW-1133">Transmembrane helix</keyword>
<dbReference type="CDD" id="cd16454">
    <property type="entry name" value="RING-H2_PA-TM-RING"/>
    <property type="match status" value="1"/>
</dbReference>
<evidence type="ECO:0000256" key="5">
    <source>
        <dbReference type="ARBA" id="ARBA00022833"/>
    </source>
</evidence>
<dbReference type="EMBL" id="QJKJ01003165">
    <property type="protein sequence ID" value="RDX99688.1"/>
    <property type="molecule type" value="Genomic_DNA"/>
</dbReference>
<evidence type="ECO:0000256" key="4">
    <source>
        <dbReference type="ARBA" id="ARBA00022771"/>
    </source>
</evidence>
<protein>
    <recommendedName>
        <fullName evidence="2">RING-type E3 ubiquitin transferase</fullName>
        <ecNumber evidence="2">2.3.2.27</ecNumber>
    </recommendedName>
</protein>
<keyword evidence="3" id="KW-0479">Metal-binding</keyword>
<feature type="compositionally biased region" description="Polar residues" evidence="7">
    <location>
        <begin position="551"/>
        <end position="564"/>
    </location>
</feature>
<dbReference type="PANTHER" id="PTHR15710">
    <property type="entry name" value="E3 UBIQUITIN-PROTEIN LIGASE PRAJA"/>
    <property type="match status" value="1"/>
</dbReference>
<evidence type="ECO:0000256" key="3">
    <source>
        <dbReference type="ARBA" id="ARBA00022723"/>
    </source>
</evidence>
<dbReference type="SUPFAM" id="SSF57850">
    <property type="entry name" value="RING/U-box"/>
    <property type="match status" value="1"/>
</dbReference>
<dbReference type="InterPro" id="IPR001841">
    <property type="entry name" value="Znf_RING"/>
</dbReference>
<feature type="compositionally biased region" description="Acidic residues" evidence="7">
    <location>
        <begin position="523"/>
        <end position="541"/>
    </location>
</feature>
<sequence>MHQNQKSERKEKYNAIRNVVVWFGARVDEFGAVAGRGFDRKKRLGLRLFHSWFLLLLSKSKSKSNFLTSNFTLFPAFFGDPTLRFSQMAANSGNISFTSSWSTTSQIHGDTDSVQALSPDNEMASDLASSSVCDSGSHTQSLRRRFRGRFRHNSSESVENNLSQQIPHMVNTVRRHQSPAFGEDDQLVDGDNPAWSLQYASTHTTPSGSRRWRQVLSDTDSDGFDNWASLYGENESSVSFRRYRVPHVETDSFSHSAYGGDSDISMDTHSFIGTGIFNLPGEGDDFDSDTDIDPMNAGLSQLITDEDSDEDEDEEEDEEEEEEEDREWELAEAEAEEGETPARLQIFFTSSPSESRDRNNWEQRFNSTESEGMFSQLMRDTWQSLEDVDLPHRANFGDYLDARRFEDLFDHLAENESSRRGAPPASVSFVNNLPRVVIGKEHEKHDELVCAICKDVLAPGTEVNQLPCAHLYHINCILPWLSARNSCPLCRYELPTDDKDYEEGKQNIDRRNVIHERQRVDVTDDSSSDVSDDDEVNEEDGSSQGGFRQGVVNSGSTQNSSATRSGRGRWFFLAAAPIVSLVGIVLVLWLGNNSQIEGSRHLGGHYLSGQNHHAAHAFFRCNCEFNYRFNFLSEDVSNFMNAEMQH</sequence>
<feature type="region of interest" description="Disordered" evidence="7">
    <location>
        <begin position="516"/>
        <end position="564"/>
    </location>
</feature>
<comment type="caution">
    <text evidence="10">The sequence shown here is derived from an EMBL/GenBank/DDBJ whole genome shotgun (WGS) entry which is preliminary data.</text>
</comment>
<evidence type="ECO:0000313" key="11">
    <source>
        <dbReference type="Proteomes" id="UP000257109"/>
    </source>
</evidence>
<keyword evidence="11" id="KW-1185">Reference proteome</keyword>
<evidence type="ECO:0000256" key="7">
    <source>
        <dbReference type="SAM" id="MobiDB-lite"/>
    </source>
</evidence>
<proteinExistence type="predicted"/>
<keyword evidence="5" id="KW-0862">Zinc</keyword>
<evidence type="ECO:0000313" key="10">
    <source>
        <dbReference type="EMBL" id="RDX99688.1"/>
    </source>
</evidence>
<keyword evidence="8" id="KW-0812">Transmembrane</keyword>
<dbReference type="GO" id="GO:0016567">
    <property type="term" value="P:protein ubiquitination"/>
    <property type="evidence" value="ECO:0007669"/>
    <property type="project" value="TreeGrafter"/>
</dbReference>
<accession>A0A371HA70</accession>
<feature type="non-terminal residue" evidence="10">
    <location>
        <position position="1"/>
    </location>
</feature>
<reference evidence="10" key="1">
    <citation type="submission" date="2018-05" db="EMBL/GenBank/DDBJ databases">
        <title>Draft genome of Mucuna pruriens seed.</title>
        <authorList>
            <person name="Nnadi N.E."/>
            <person name="Vos R."/>
            <person name="Hasami M.H."/>
            <person name="Devisetty U.K."/>
            <person name="Aguiy J.C."/>
        </authorList>
    </citation>
    <scope>NUCLEOTIDE SEQUENCE [LARGE SCALE GENOMIC DNA]</scope>
    <source>
        <strain evidence="10">JCA_2017</strain>
    </source>
</reference>
<dbReference type="FunFam" id="3.30.40.10:FF:000927">
    <property type="entry name" value="E3 ubiquitin-protein ligase RING1-like isoform A"/>
    <property type="match status" value="1"/>
</dbReference>
<keyword evidence="4 6" id="KW-0863">Zinc-finger</keyword>
<dbReference type="Gene3D" id="3.30.40.10">
    <property type="entry name" value="Zinc/RING finger domain, C3HC4 (zinc finger)"/>
    <property type="match status" value="1"/>
</dbReference>
<evidence type="ECO:0000259" key="9">
    <source>
        <dbReference type="PROSITE" id="PS50089"/>
    </source>
</evidence>
<evidence type="ECO:0000256" key="1">
    <source>
        <dbReference type="ARBA" id="ARBA00000900"/>
    </source>
</evidence>
<dbReference type="AlphaFoldDB" id="A0A371HA70"/>
<dbReference type="Proteomes" id="UP000257109">
    <property type="component" value="Unassembled WGS sequence"/>
</dbReference>
<feature type="region of interest" description="Disordered" evidence="7">
    <location>
        <begin position="301"/>
        <end position="343"/>
    </location>
</feature>
<dbReference type="PROSITE" id="PS50089">
    <property type="entry name" value="ZF_RING_2"/>
    <property type="match status" value="1"/>
</dbReference>
<dbReference type="PANTHER" id="PTHR15710:SF242">
    <property type="entry name" value="OS06G0633500 PROTEIN"/>
    <property type="match status" value="1"/>
</dbReference>
<keyword evidence="8" id="KW-0472">Membrane</keyword>
<dbReference type="InterPro" id="IPR013083">
    <property type="entry name" value="Znf_RING/FYVE/PHD"/>
</dbReference>
<feature type="transmembrane region" description="Helical" evidence="8">
    <location>
        <begin position="570"/>
        <end position="591"/>
    </location>
</feature>
<dbReference type="OrthoDB" id="21204at2759"/>
<comment type="catalytic activity">
    <reaction evidence="1">
        <text>S-ubiquitinyl-[E2 ubiquitin-conjugating enzyme]-L-cysteine + [acceptor protein]-L-lysine = [E2 ubiquitin-conjugating enzyme]-L-cysteine + N(6)-ubiquitinyl-[acceptor protein]-L-lysine.</text>
        <dbReference type="EC" id="2.3.2.27"/>
    </reaction>
</comment>
<dbReference type="GO" id="GO:0005737">
    <property type="term" value="C:cytoplasm"/>
    <property type="evidence" value="ECO:0007669"/>
    <property type="project" value="TreeGrafter"/>
</dbReference>
<evidence type="ECO:0000256" key="8">
    <source>
        <dbReference type="SAM" id="Phobius"/>
    </source>
</evidence>
<evidence type="ECO:0000256" key="6">
    <source>
        <dbReference type="PROSITE-ProRule" id="PRU00175"/>
    </source>
</evidence>
<name>A0A371HA70_MUCPR</name>
<gene>
    <name evidence="10" type="ORF">CR513_17221</name>
</gene>
<feature type="domain" description="RING-type" evidence="9">
    <location>
        <begin position="450"/>
        <end position="491"/>
    </location>
</feature>